<organism evidence="1 2">
    <name type="scientific">Actinomycetospora straminea</name>
    <dbReference type="NCBI Taxonomy" id="663607"/>
    <lineage>
        <taxon>Bacteria</taxon>
        <taxon>Bacillati</taxon>
        <taxon>Actinomycetota</taxon>
        <taxon>Actinomycetes</taxon>
        <taxon>Pseudonocardiales</taxon>
        <taxon>Pseudonocardiaceae</taxon>
        <taxon>Actinomycetospora</taxon>
    </lineage>
</organism>
<comment type="caution">
    <text evidence="1">The sequence shown here is derived from an EMBL/GenBank/DDBJ whole genome shotgun (WGS) entry which is preliminary data.</text>
</comment>
<keyword evidence="2" id="KW-1185">Reference proteome</keyword>
<evidence type="ECO:0000313" key="2">
    <source>
        <dbReference type="Proteomes" id="UP001500457"/>
    </source>
</evidence>
<dbReference type="EMBL" id="BAABHQ010000008">
    <property type="protein sequence ID" value="GAA4878684.1"/>
    <property type="molecule type" value="Genomic_DNA"/>
</dbReference>
<gene>
    <name evidence="1" type="ORF">GCM10023203_31510</name>
</gene>
<sequence>MPFEFQTGFEEVDPTCIASFARTFEHADWIDGESIVQAESTAADEGFNSRFHKIIGDLDALAADARRGLECTAAVRTSLFALLAEIEAELSRLGAAVPTTMTLTPTLASFGDDPWSHFAGGAEKRIGLASAQGMMALTLPAGATLTGFRVTGRKGAGNLSVDLMRHDLAVGADPEQIVGVTPRDGNFDLKRSISAGPLATIEERFRYYVLAQVDGAALGPVRLTGIQITTMMS</sequence>
<reference evidence="2" key="1">
    <citation type="journal article" date="2019" name="Int. J. Syst. Evol. Microbiol.">
        <title>The Global Catalogue of Microorganisms (GCM) 10K type strain sequencing project: providing services to taxonomists for standard genome sequencing and annotation.</title>
        <authorList>
            <consortium name="The Broad Institute Genomics Platform"/>
            <consortium name="The Broad Institute Genome Sequencing Center for Infectious Disease"/>
            <person name="Wu L."/>
            <person name="Ma J."/>
        </authorList>
    </citation>
    <scope>NUCLEOTIDE SEQUENCE [LARGE SCALE GENOMIC DNA]</scope>
    <source>
        <strain evidence="2">JCM 17983</strain>
    </source>
</reference>
<protein>
    <submittedName>
        <fullName evidence="1">Uncharacterized protein</fullName>
    </submittedName>
</protein>
<dbReference type="RefSeq" id="WP_274232311.1">
    <property type="nucleotide sequence ID" value="NZ_BAABHQ010000008.1"/>
</dbReference>
<accession>A0ABP9EJN1</accession>
<dbReference type="Proteomes" id="UP001500457">
    <property type="component" value="Unassembled WGS sequence"/>
</dbReference>
<name>A0ABP9EJN1_9PSEU</name>
<proteinExistence type="predicted"/>
<evidence type="ECO:0000313" key="1">
    <source>
        <dbReference type="EMBL" id="GAA4878684.1"/>
    </source>
</evidence>